<proteinExistence type="predicted"/>
<organism evidence="2 3">
    <name type="scientific">Rhizopus oryzae</name>
    <name type="common">Mucormycosis agent</name>
    <name type="synonym">Rhizopus arrhizus var. delemar</name>
    <dbReference type="NCBI Taxonomy" id="64495"/>
    <lineage>
        <taxon>Eukaryota</taxon>
        <taxon>Fungi</taxon>
        <taxon>Fungi incertae sedis</taxon>
        <taxon>Mucoromycota</taxon>
        <taxon>Mucoromycotina</taxon>
        <taxon>Mucoromycetes</taxon>
        <taxon>Mucorales</taxon>
        <taxon>Mucorineae</taxon>
        <taxon>Rhizopodaceae</taxon>
        <taxon>Rhizopus</taxon>
    </lineage>
</organism>
<accession>A0A9P7BM03</accession>
<feature type="compositionally biased region" description="Low complexity" evidence="1">
    <location>
        <begin position="15"/>
        <end position="38"/>
    </location>
</feature>
<dbReference type="OrthoDB" id="2276465at2759"/>
<feature type="region of interest" description="Disordered" evidence="1">
    <location>
        <begin position="13"/>
        <end position="38"/>
    </location>
</feature>
<protein>
    <submittedName>
        <fullName evidence="2">Uncharacterized protein</fullName>
    </submittedName>
</protein>
<comment type="caution">
    <text evidence="2">The sequence shown here is derived from an EMBL/GenBank/DDBJ whole genome shotgun (WGS) entry which is preliminary data.</text>
</comment>
<evidence type="ECO:0000313" key="3">
    <source>
        <dbReference type="Proteomes" id="UP000716291"/>
    </source>
</evidence>
<dbReference type="EMBL" id="JAANQT010003206">
    <property type="protein sequence ID" value="KAG1301303.1"/>
    <property type="molecule type" value="Genomic_DNA"/>
</dbReference>
<keyword evidence="3" id="KW-1185">Reference proteome</keyword>
<evidence type="ECO:0000256" key="1">
    <source>
        <dbReference type="SAM" id="MobiDB-lite"/>
    </source>
</evidence>
<gene>
    <name evidence="2" type="ORF">G6F64_011926</name>
</gene>
<dbReference type="Proteomes" id="UP000716291">
    <property type="component" value="Unassembled WGS sequence"/>
</dbReference>
<evidence type="ECO:0000313" key="2">
    <source>
        <dbReference type="EMBL" id="KAG1301303.1"/>
    </source>
</evidence>
<dbReference type="AlphaFoldDB" id="A0A9P7BM03"/>
<reference evidence="2" key="1">
    <citation type="journal article" date="2020" name="Microb. Genom.">
        <title>Genetic diversity of clinical and environmental Mucorales isolates obtained from an investigation of mucormycosis cases among solid organ transplant recipients.</title>
        <authorList>
            <person name="Nguyen M.H."/>
            <person name="Kaul D."/>
            <person name="Muto C."/>
            <person name="Cheng S.J."/>
            <person name="Richter R.A."/>
            <person name="Bruno V.M."/>
            <person name="Liu G."/>
            <person name="Beyhan S."/>
            <person name="Sundermann A.J."/>
            <person name="Mounaud S."/>
            <person name="Pasculle A.W."/>
            <person name="Nierman W.C."/>
            <person name="Driscoll E."/>
            <person name="Cumbie R."/>
            <person name="Clancy C.J."/>
            <person name="Dupont C.L."/>
        </authorList>
    </citation>
    <scope>NUCLEOTIDE SEQUENCE</scope>
    <source>
        <strain evidence="2">GL11</strain>
    </source>
</reference>
<name>A0A9P7BM03_RHIOR</name>
<sequence>MCKHKVRQVAAAARSGGVSNSSANDNSASVGASSSSANHSLRDINEKVTDLEDHLFDELGEKFIFLDKDSIHYNETAQTLAGLTKLPFKPLTHACRLLLDKLAI</sequence>